<protein>
    <recommendedName>
        <fullName evidence="1">Transport-associated OB type 2 domain-containing protein</fullName>
    </recommendedName>
</protein>
<feature type="non-terminal residue" evidence="2">
    <location>
        <position position="1"/>
    </location>
</feature>
<dbReference type="EMBL" id="LAZR01027728">
    <property type="protein sequence ID" value="KKL64829.1"/>
    <property type="molecule type" value="Genomic_DNA"/>
</dbReference>
<dbReference type="GO" id="GO:0005524">
    <property type="term" value="F:ATP binding"/>
    <property type="evidence" value="ECO:0007669"/>
    <property type="project" value="InterPro"/>
</dbReference>
<feature type="domain" description="Transport-associated OB type 2" evidence="1">
    <location>
        <begin position="12"/>
        <end position="78"/>
    </location>
</feature>
<name>A0A0F9DSX0_9ZZZZ</name>
<dbReference type="InterPro" id="IPR008995">
    <property type="entry name" value="Mo/tungstate-bd_C_term_dom"/>
</dbReference>
<dbReference type="GO" id="GO:0043190">
    <property type="term" value="C:ATP-binding cassette (ABC) transporter complex"/>
    <property type="evidence" value="ECO:0007669"/>
    <property type="project" value="InterPro"/>
</dbReference>
<evidence type="ECO:0000313" key="2">
    <source>
        <dbReference type="EMBL" id="KKL64829.1"/>
    </source>
</evidence>
<dbReference type="Pfam" id="PF08402">
    <property type="entry name" value="TOBE_2"/>
    <property type="match status" value="1"/>
</dbReference>
<dbReference type="AlphaFoldDB" id="A0A0F9DSX0"/>
<accession>A0A0F9DSX0</accession>
<dbReference type="InterPro" id="IPR013611">
    <property type="entry name" value="Transp-assoc_OB_typ2"/>
</dbReference>
<reference evidence="2" key="1">
    <citation type="journal article" date="2015" name="Nature">
        <title>Complex archaea that bridge the gap between prokaryotes and eukaryotes.</title>
        <authorList>
            <person name="Spang A."/>
            <person name="Saw J.H."/>
            <person name="Jorgensen S.L."/>
            <person name="Zaremba-Niedzwiedzka K."/>
            <person name="Martijn J."/>
            <person name="Lind A.E."/>
            <person name="van Eijk R."/>
            <person name="Schleper C."/>
            <person name="Guy L."/>
            <person name="Ettema T.J."/>
        </authorList>
    </citation>
    <scope>NUCLEOTIDE SEQUENCE</scope>
</reference>
<dbReference type="GO" id="GO:0022857">
    <property type="term" value="F:transmembrane transporter activity"/>
    <property type="evidence" value="ECO:0007669"/>
    <property type="project" value="InterPro"/>
</dbReference>
<organism evidence="2">
    <name type="scientific">marine sediment metagenome</name>
    <dbReference type="NCBI Taxonomy" id="412755"/>
    <lineage>
        <taxon>unclassified sequences</taxon>
        <taxon>metagenomes</taxon>
        <taxon>ecological metagenomes</taxon>
    </lineage>
</organism>
<evidence type="ECO:0000259" key="1">
    <source>
        <dbReference type="Pfam" id="PF08402"/>
    </source>
</evidence>
<dbReference type="SUPFAM" id="SSF50331">
    <property type="entry name" value="MOP-like"/>
    <property type="match status" value="1"/>
</dbReference>
<comment type="caution">
    <text evidence="2">The sequence shown here is derived from an EMBL/GenBank/DDBJ whole genome shotgun (WGS) entry which is preliminary data.</text>
</comment>
<gene>
    <name evidence="2" type="ORF">LCGC14_2161090</name>
</gene>
<sequence>PGGVPPGPVTAGIRPEALVPAADGLPFTVEGIEQLGSQTLLIGALGAHRVRAMMGRRDDIALGERIALAAPGSALHLFDPATGERRGTAQTG</sequence>
<proteinExistence type="predicted"/>